<feature type="region of interest" description="Disordered" evidence="1">
    <location>
        <begin position="1"/>
        <end position="39"/>
    </location>
</feature>
<dbReference type="EMBL" id="JAGFMF010012233">
    <property type="protein sequence ID" value="KAG8505763.1"/>
    <property type="molecule type" value="Genomic_DNA"/>
</dbReference>
<evidence type="ECO:0000313" key="2">
    <source>
        <dbReference type="EMBL" id="KAG8505763.1"/>
    </source>
</evidence>
<accession>A0A8J6DGU9</accession>
<gene>
    <name evidence="2" type="ORF">J0S82_018974</name>
</gene>
<dbReference type="OrthoDB" id="5971719at2759"/>
<comment type="caution">
    <text evidence="2">The sequence shown here is derived from an EMBL/GenBank/DDBJ whole genome shotgun (WGS) entry which is preliminary data.</text>
</comment>
<dbReference type="Proteomes" id="UP000700334">
    <property type="component" value="Unassembled WGS sequence"/>
</dbReference>
<keyword evidence="3" id="KW-1185">Reference proteome</keyword>
<dbReference type="AlphaFoldDB" id="A0A8J6DGU9"/>
<feature type="compositionally biased region" description="Basic and acidic residues" evidence="1">
    <location>
        <begin position="1"/>
        <end position="16"/>
    </location>
</feature>
<sequence length="179" mass="20547">MTGIRSDLEEQTEKQQQRKRRRQFQALKEGGKPPAATLRGEREKLGLGPCCDTDWKKHQRPWGLVSQRAVCWWHKPTTHKSCDTGCSLEHRLCRSVVVIAPGQCCLELQKTVPVEAANSKASNIWANFENLAKGKEQEDERKAPDDIITNMEMTKEGWWPRLCKGSCRLFPANYVELRQ</sequence>
<dbReference type="SUPFAM" id="SSF50044">
    <property type="entry name" value="SH3-domain"/>
    <property type="match status" value="1"/>
</dbReference>
<proteinExistence type="predicted"/>
<organism evidence="2 3">
    <name type="scientific">Galemys pyrenaicus</name>
    <name type="common">Iberian desman</name>
    <name type="synonym">Pyrenean desman</name>
    <dbReference type="NCBI Taxonomy" id="202257"/>
    <lineage>
        <taxon>Eukaryota</taxon>
        <taxon>Metazoa</taxon>
        <taxon>Chordata</taxon>
        <taxon>Craniata</taxon>
        <taxon>Vertebrata</taxon>
        <taxon>Euteleostomi</taxon>
        <taxon>Mammalia</taxon>
        <taxon>Eutheria</taxon>
        <taxon>Laurasiatheria</taxon>
        <taxon>Eulipotyphla</taxon>
        <taxon>Talpidae</taxon>
        <taxon>Galemys</taxon>
    </lineage>
</organism>
<dbReference type="InterPro" id="IPR036028">
    <property type="entry name" value="SH3-like_dom_sf"/>
</dbReference>
<evidence type="ECO:0000256" key="1">
    <source>
        <dbReference type="SAM" id="MobiDB-lite"/>
    </source>
</evidence>
<evidence type="ECO:0000313" key="3">
    <source>
        <dbReference type="Proteomes" id="UP000700334"/>
    </source>
</evidence>
<reference evidence="2" key="1">
    <citation type="journal article" date="2021" name="Evol. Appl.">
        <title>The genome of the Pyrenean desman and the effects of bottlenecks and inbreeding on the genomic landscape of an endangered species.</title>
        <authorList>
            <person name="Escoda L."/>
            <person name="Castresana J."/>
        </authorList>
    </citation>
    <scope>NUCLEOTIDE SEQUENCE</scope>
    <source>
        <strain evidence="2">IBE-C5619</strain>
    </source>
</reference>
<dbReference type="Gene3D" id="2.30.30.40">
    <property type="entry name" value="SH3 Domains"/>
    <property type="match status" value="1"/>
</dbReference>
<protein>
    <submittedName>
        <fullName evidence="2">Src substrate cortactin</fullName>
    </submittedName>
</protein>
<name>A0A8J6DGU9_GALPY</name>